<keyword evidence="2" id="KW-1185">Reference proteome</keyword>
<evidence type="ECO:0000313" key="2">
    <source>
        <dbReference type="Proteomes" id="UP000076532"/>
    </source>
</evidence>
<dbReference type="Proteomes" id="UP000076532">
    <property type="component" value="Unassembled WGS sequence"/>
</dbReference>
<sequence length="70" mass="7951">MSASHHYPSYTWHFSDHWNAIACTSIVDFWDFSASLGHTDDLSRRAGAGSDTFHVAFPRCPRPQTVMPRL</sequence>
<accession>A0A167WH02</accession>
<evidence type="ECO:0000313" key="1">
    <source>
        <dbReference type="EMBL" id="KZP06088.1"/>
    </source>
</evidence>
<name>A0A167WH02_9AGAM</name>
<reference evidence="1 2" key="1">
    <citation type="journal article" date="2016" name="Mol. Biol. Evol.">
        <title>Comparative Genomics of Early-Diverging Mushroom-Forming Fungi Provides Insights into the Origins of Lignocellulose Decay Capabilities.</title>
        <authorList>
            <person name="Nagy L.G."/>
            <person name="Riley R."/>
            <person name="Tritt A."/>
            <person name="Adam C."/>
            <person name="Daum C."/>
            <person name="Floudas D."/>
            <person name="Sun H."/>
            <person name="Yadav J.S."/>
            <person name="Pangilinan J."/>
            <person name="Larsson K.H."/>
            <person name="Matsuura K."/>
            <person name="Barry K."/>
            <person name="Labutti K."/>
            <person name="Kuo R."/>
            <person name="Ohm R.A."/>
            <person name="Bhattacharya S.S."/>
            <person name="Shirouzu T."/>
            <person name="Yoshinaga Y."/>
            <person name="Martin F.M."/>
            <person name="Grigoriev I.V."/>
            <person name="Hibbett D.S."/>
        </authorList>
    </citation>
    <scope>NUCLEOTIDE SEQUENCE [LARGE SCALE GENOMIC DNA]</scope>
    <source>
        <strain evidence="1 2">CBS 109695</strain>
    </source>
</reference>
<gene>
    <name evidence="1" type="ORF">FIBSPDRAFT_876838</name>
</gene>
<dbReference type="AlphaFoldDB" id="A0A167WH02"/>
<protein>
    <submittedName>
        <fullName evidence="1">Uncharacterized protein</fullName>
    </submittedName>
</protein>
<proteinExistence type="predicted"/>
<organism evidence="1 2">
    <name type="scientific">Athelia psychrophila</name>
    <dbReference type="NCBI Taxonomy" id="1759441"/>
    <lineage>
        <taxon>Eukaryota</taxon>
        <taxon>Fungi</taxon>
        <taxon>Dikarya</taxon>
        <taxon>Basidiomycota</taxon>
        <taxon>Agaricomycotina</taxon>
        <taxon>Agaricomycetes</taxon>
        <taxon>Agaricomycetidae</taxon>
        <taxon>Atheliales</taxon>
        <taxon>Atheliaceae</taxon>
        <taxon>Athelia</taxon>
    </lineage>
</organism>
<dbReference type="EMBL" id="KV417804">
    <property type="protein sequence ID" value="KZP06088.1"/>
    <property type="molecule type" value="Genomic_DNA"/>
</dbReference>